<dbReference type="SUPFAM" id="SSF52833">
    <property type="entry name" value="Thioredoxin-like"/>
    <property type="match status" value="1"/>
</dbReference>
<sequence length="109" mass="12099">MKSLKELRELKEKALVNLKVRNASDEKTVKVHVGMGTCGISAGAREILMAMIDEINDKHIENIRLTQVGCMGNCFEEPIVRVIHQGAEPIVYTKVDPAKAKEIVNSLQN</sequence>
<proteinExistence type="predicted"/>
<reference evidence="1 2" key="1">
    <citation type="submission" date="2020-07" db="EMBL/GenBank/DDBJ databases">
        <title>Alkalicella. sp. LB2 genome.</title>
        <authorList>
            <person name="Postec A."/>
            <person name="Quemeneur M."/>
        </authorList>
    </citation>
    <scope>NUCLEOTIDE SEQUENCE [LARGE SCALE GENOMIC DNA]</scope>
    <source>
        <strain evidence="1 2">LB2</strain>
    </source>
</reference>
<gene>
    <name evidence="1" type="ORF">HYG86_03675</name>
</gene>
<dbReference type="KEGG" id="acae:HYG86_03675"/>
<dbReference type="EMBL" id="CP058559">
    <property type="protein sequence ID" value="QNO13930.1"/>
    <property type="molecule type" value="Genomic_DNA"/>
</dbReference>
<dbReference type="Gene3D" id="3.40.30.10">
    <property type="entry name" value="Glutaredoxin"/>
    <property type="match status" value="1"/>
</dbReference>
<organism evidence="1 2">
    <name type="scientific">Alkalicella caledoniensis</name>
    <dbReference type="NCBI Taxonomy" id="2731377"/>
    <lineage>
        <taxon>Bacteria</taxon>
        <taxon>Bacillati</taxon>
        <taxon>Bacillota</taxon>
        <taxon>Clostridia</taxon>
        <taxon>Eubacteriales</taxon>
        <taxon>Proteinivoracaceae</taxon>
        <taxon>Alkalicella</taxon>
    </lineage>
</organism>
<dbReference type="Proteomes" id="UP000516160">
    <property type="component" value="Chromosome"/>
</dbReference>
<protein>
    <submittedName>
        <fullName evidence="1">(2Fe-2S) ferredoxin domain-containing protein</fullName>
    </submittedName>
</protein>
<keyword evidence="2" id="KW-1185">Reference proteome</keyword>
<dbReference type="Pfam" id="PF01257">
    <property type="entry name" value="2Fe-2S_thioredx"/>
    <property type="match status" value="1"/>
</dbReference>
<dbReference type="CDD" id="cd02980">
    <property type="entry name" value="TRX_Fd_family"/>
    <property type="match status" value="1"/>
</dbReference>
<evidence type="ECO:0000313" key="2">
    <source>
        <dbReference type="Proteomes" id="UP000516160"/>
    </source>
</evidence>
<name>A0A7G9W5G8_ALKCA</name>
<evidence type="ECO:0000313" key="1">
    <source>
        <dbReference type="EMBL" id="QNO13930.1"/>
    </source>
</evidence>
<dbReference type="InterPro" id="IPR036249">
    <property type="entry name" value="Thioredoxin-like_sf"/>
</dbReference>
<dbReference type="AlphaFoldDB" id="A0A7G9W5G8"/>
<dbReference type="RefSeq" id="WP_213167594.1">
    <property type="nucleotide sequence ID" value="NZ_CP058559.1"/>
</dbReference>
<accession>A0A7G9W5G8</accession>